<dbReference type="InterPro" id="IPR050642">
    <property type="entry name" value="PDH_E1_Alpha_Subunit"/>
</dbReference>
<evidence type="ECO:0000313" key="8">
    <source>
        <dbReference type="Proteomes" id="UP000001989"/>
    </source>
</evidence>
<keyword evidence="3" id="KW-0786">Thiamine pyrophosphate</keyword>
<comment type="cofactor">
    <cofactor evidence="1">
        <name>thiamine diphosphate</name>
        <dbReference type="ChEBI" id="CHEBI:58937"/>
    </cofactor>
</comment>
<dbReference type="Gene3D" id="3.40.50.970">
    <property type="match status" value="1"/>
</dbReference>
<evidence type="ECO:0000259" key="6">
    <source>
        <dbReference type="Pfam" id="PF00676"/>
    </source>
</evidence>
<dbReference type="EMBL" id="CP000699">
    <property type="protein sequence ID" value="ABQ67035.1"/>
    <property type="molecule type" value="Genomic_DNA"/>
</dbReference>
<feature type="domain" description="Dehydrogenase E1 component" evidence="6">
    <location>
        <begin position="49"/>
        <end position="321"/>
    </location>
</feature>
<evidence type="ECO:0000256" key="4">
    <source>
        <dbReference type="ARBA" id="ARBA00025211"/>
    </source>
</evidence>
<name>A0A9J9H8M4_RHIWR</name>
<organism evidence="7 8">
    <name type="scientific">Rhizorhabdus wittichii (strain DSM 6014 / CCUG 31198 / JCM 15750 / NBRC 105917 / EY 4224 / RW1)</name>
    <name type="common">Sphingomonas wittichii</name>
    <dbReference type="NCBI Taxonomy" id="392499"/>
    <lineage>
        <taxon>Bacteria</taxon>
        <taxon>Pseudomonadati</taxon>
        <taxon>Pseudomonadota</taxon>
        <taxon>Alphaproteobacteria</taxon>
        <taxon>Sphingomonadales</taxon>
        <taxon>Sphingomonadaceae</taxon>
        <taxon>Rhizorhabdus</taxon>
    </lineage>
</organism>
<dbReference type="GO" id="GO:0004739">
    <property type="term" value="F:pyruvate dehydrogenase (acetyl-transferring) activity"/>
    <property type="evidence" value="ECO:0007669"/>
    <property type="project" value="UniProtKB-EC"/>
</dbReference>
<dbReference type="Proteomes" id="UP000001989">
    <property type="component" value="Chromosome"/>
</dbReference>
<dbReference type="InterPro" id="IPR001017">
    <property type="entry name" value="DH_E1"/>
</dbReference>
<comment type="function">
    <text evidence="4">The pyruvate dehydrogenase complex catalyzes the overall conversion of pyruvate to acetyl-CoA and CO(2). It contains multiple copies of three enzymatic components: pyruvate dehydrogenase (E1), dihydrolipoamide acetyltransferase (E2) and lipoamide dehydrogenase (E3).</text>
</comment>
<dbReference type="PANTHER" id="PTHR11516:SF60">
    <property type="entry name" value="PYRUVATE DEHYDROGENASE E1 COMPONENT SUBUNIT ALPHA"/>
    <property type="match status" value="1"/>
</dbReference>
<gene>
    <name evidence="7" type="ordered locus">Swit_0668</name>
</gene>
<comment type="catalytic activity">
    <reaction evidence="5">
        <text>N(6)-[(R)-lipoyl]-L-lysyl-[protein] + pyruvate + H(+) = N(6)-[(R)-S(8)-acetyldihydrolipoyl]-L-lysyl-[protein] + CO2</text>
        <dbReference type="Rhea" id="RHEA:19189"/>
        <dbReference type="Rhea" id="RHEA-COMP:10474"/>
        <dbReference type="Rhea" id="RHEA-COMP:10478"/>
        <dbReference type="ChEBI" id="CHEBI:15361"/>
        <dbReference type="ChEBI" id="CHEBI:15378"/>
        <dbReference type="ChEBI" id="CHEBI:16526"/>
        <dbReference type="ChEBI" id="CHEBI:83099"/>
        <dbReference type="ChEBI" id="CHEBI:83111"/>
        <dbReference type="EC" id="1.2.4.1"/>
    </reaction>
</comment>
<keyword evidence="8" id="KW-1185">Reference proteome</keyword>
<dbReference type="KEGG" id="swi:Swit_0668"/>
<reference evidence="7 8" key="1">
    <citation type="journal article" date="2010" name="J. Bacteriol.">
        <title>Genome sequence of the dioxin-mineralizing bacterium Sphingomonas wittichii RW1.</title>
        <authorList>
            <person name="Miller T.R."/>
            <person name="Delcher A.L."/>
            <person name="Salzberg S.L."/>
            <person name="Saunders E."/>
            <person name="Detter J.C."/>
            <person name="Halden R.U."/>
        </authorList>
    </citation>
    <scope>NUCLEOTIDE SEQUENCE [LARGE SCALE GENOMIC DNA]</scope>
    <source>
        <strain evidence="8">DSM 6014 / CCUG 31198 / JCM 15750 / NBRC 105917 / EY 4224 / RW1</strain>
    </source>
</reference>
<evidence type="ECO:0000256" key="1">
    <source>
        <dbReference type="ARBA" id="ARBA00001964"/>
    </source>
</evidence>
<proteinExistence type="predicted"/>
<keyword evidence="2" id="KW-0560">Oxidoreductase</keyword>
<protein>
    <submittedName>
        <fullName evidence="7">Dehydrogenase, E1 component</fullName>
    </submittedName>
</protein>
<accession>A0A9J9H8M4</accession>
<dbReference type="CDD" id="cd02000">
    <property type="entry name" value="TPP_E1_PDC_ADC_BCADC"/>
    <property type="match status" value="1"/>
</dbReference>
<evidence type="ECO:0000256" key="5">
    <source>
        <dbReference type="ARBA" id="ARBA00051231"/>
    </source>
</evidence>
<dbReference type="SUPFAM" id="SSF52518">
    <property type="entry name" value="Thiamin diphosphate-binding fold (THDP-binding)"/>
    <property type="match status" value="1"/>
</dbReference>
<dbReference type="PANTHER" id="PTHR11516">
    <property type="entry name" value="PYRUVATE DEHYDROGENASE E1 COMPONENT, ALPHA SUBUNIT BACTERIAL AND ORGANELLAR"/>
    <property type="match status" value="1"/>
</dbReference>
<sequence length="331" mass="35752">MERLVPTATQRLWMYETMAKIRLYEARIAEAYMEGKRPLFNMAKGPLPGEMHLCDGQEPCAVGLSVHLGAEDYLSCHHRSHAQAIAKGVDLRRMTAEIFGRSAGLSGGRGGHMHLFDFDKLFWTSGIIGQNMAPAAGAALARKLNGEAGIAVACIGEGAVNQGAFHEVMNLAAVWKLPFLCIIEDNGWAVSVPKHASTAVPENHVRAAAYGMSGEYVAGNDPDRVFEAVGRAVARARAGEGPSLIEIQTTRLQGHFMGDTEGYLPPDERAAKAALDPLPRYRERLVSEGLLSADLEATIDTRIRRELDDAFEFALAAPEPEGAAALETLFA</sequence>
<dbReference type="InterPro" id="IPR029061">
    <property type="entry name" value="THDP-binding"/>
</dbReference>
<evidence type="ECO:0000256" key="2">
    <source>
        <dbReference type="ARBA" id="ARBA00023002"/>
    </source>
</evidence>
<dbReference type="AlphaFoldDB" id="A0A9J9H8M4"/>
<dbReference type="Pfam" id="PF00676">
    <property type="entry name" value="E1_dh"/>
    <property type="match status" value="1"/>
</dbReference>
<dbReference type="GO" id="GO:0006086">
    <property type="term" value="P:pyruvate decarboxylation to acetyl-CoA"/>
    <property type="evidence" value="ECO:0007669"/>
    <property type="project" value="TreeGrafter"/>
</dbReference>
<evidence type="ECO:0000256" key="3">
    <source>
        <dbReference type="ARBA" id="ARBA00023052"/>
    </source>
</evidence>
<evidence type="ECO:0000313" key="7">
    <source>
        <dbReference type="EMBL" id="ABQ67035.1"/>
    </source>
</evidence>